<dbReference type="PROSITE" id="PS51687">
    <property type="entry name" value="SAM_MT_RNA_M5U"/>
    <property type="match status" value="1"/>
</dbReference>
<gene>
    <name evidence="6" type="ORF">KC678_01255</name>
</gene>
<dbReference type="Gene3D" id="3.40.50.150">
    <property type="entry name" value="Vaccinia Virus protein VP39"/>
    <property type="match status" value="1"/>
</dbReference>
<evidence type="ECO:0000313" key="7">
    <source>
        <dbReference type="Proteomes" id="UP000775877"/>
    </source>
</evidence>
<name>A0A955L1L0_9BACT</name>
<dbReference type="PROSITE" id="PS01231">
    <property type="entry name" value="TRMA_2"/>
    <property type="match status" value="1"/>
</dbReference>
<comment type="similarity">
    <text evidence="4">Belongs to the class I-like SAM-binding methyltransferase superfamily. RNA M5U methyltransferase family.</text>
</comment>
<keyword evidence="3 4" id="KW-0949">S-adenosyl-L-methionine</keyword>
<dbReference type="AlphaFoldDB" id="A0A955L1L0"/>
<dbReference type="InterPro" id="IPR030391">
    <property type="entry name" value="MeTrfase_TrmA_CS"/>
</dbReference>
<dbReference type="GO" id="GO:0006396">
    <property type="term" value="P:RNA processing"/>
    <property type="evidence" value="ECO:0007669"/>
    <property type="project" value="InterPro"/>
</dbReference>
<dbReference type="InterPro" id="IPR029063">
    <property type="entry name" value="SAM-dependent_MTases_sf"/>
</dbReference>
<sequence>MIIDSNKKYKQFVNSKAQELRSAGKIQSNPSTYFGEIGSIPLEDLKYSDQLNIKLESVKNIFSEILDSNFINNYKIIGSPKQYEYRFRMDYVCSFNPIHKPNNRFGQRKAGKFNWVVDMDESVLFSKDWFKKVREVYQKAIELEIPLYDLVKHTGELRYLVIREDKDNAMLSVVTTNKDNPNINKLLEFAYDLGFKSVILVYQPGISDKVEGEEVKVLGDEFIEVEMANKKFSVGNNTFFQNNVKAFEEIVNFIKPTLAKNEVLIDLYAGIGTLGIIFGDKFKKVYGYELIKENVEFAKINTDLNGINHYEIFQKDLNDKNEIQNLPQNQTLIVDPPRTGLEKNGVTHVLSFNPKQIIYISCNPITQAKDIVSLQESGYKIVEAKAFDLFPHTLHLENVVILEK</sequence>
<dbReference type="Proteomes" id="UP000775877">
    <property type="component" value="Unassembled WGS sequence"/>
</dbReference>
<comment type="caution">
    <text evidence="6">The sequence shown here is derived from an EMBL/GenBank/DDBJ whole genome shotgun (WGS) entry which is preliminary data.</text>
</comment>
<feature type="binding site" evidence="4">
    <location>
        <position position="268"/>
    </location>
    <ligand>
        <name>S-adenosyl-L-methionine</name>
        <dbReference type="ChEBI" id="CHEBI:59789"/>
    </ligand>
</feature>
<feature type="binding site" evidence="4">
    <location>
        <position position="289"/>
    </location>
    <ligand>
        <name>S-adenosyl-L-methionine</name>
        <dbReference type="ChEBI" id="CHEBI:59789"/>
    </ligand>
</feature>
<feature type="binding site" evidence="4">
    <location>
        <position position="241"/>
    </location>
    <ligand>
        <name>S-adenosyl-L-methionine</name>
        <dbReference type="ChEBI" id="CHEBI:59789"/>
    </ligand>
</feature>
<feature type="active site" description="Nucleophile" evidence="4">
    <location>
        <position position="362"/>
    </location>
</feature>
<evidence type="ECO:0000256" key="1">
    <source>
        <dbReference type="ARBA" id="ARBA00022603"/>
    </source>
</evidence>
<reference evidence="6" key="2">
    <citation type="journal article" date="2021" name="Microbiome">
        <title>Successional dynamics and alternative stable states in a saline activated sludge microbial community over 9 years.</title>
        <authorList>
            <person name="Wang Y."/>
            <person name="Ye J."/>
            <person name="Ju F."/>
            <person name="Liu L."/>
            <person name="Boyd J.A."/>
            <person name="Deng Y."/>
            <person name="Parks D.H."/>
            <person name="Jiang X."/>
            <person name="Yin X."/>
            <person name="Woodcroft B.J."/>
            <person name="Tyson G.W."/>
            <person name="Hugenholtz P."/>
            <person name="Polz M.F."/>
            <person name="Zhang T."/>
        </authorList>
    </citation>
    <scope>NUCLEOTIDE SEQUENCE</scope>
    <source>
        <strain evidence="6">HKST-UBA13</strain>
    </source>
</reference>
<evidence type="ECO:0000256" key="4">
    <source>
        <dbReference type="PROSITE-ProRule" id="PRU01024"/>
    </source>
</evidence>
<organism evidence="6 7">
    <name type="scientific">Candidatus Dojkabacteria bacterium</name>
    <dbReference type="NCBI Taxonomy" id="2099670"/>
    <lineage>
        <taxon>Bacteria</taxon>
        <taxon>Candidatus Dojkabacteria</taxon>
    </lineage>
</organism>
<dbReference type="GO" id="GO:0008173">
    <property type="term" value="F:RNA methyltransferase activity"/>
    <property type="evidence" value="ECO:0007669"/>
    <property type="project" value="InterPro"/>
</dbReference>
<feature type="active site" evidence="5">
    <location>
        <position position="362"/>
    </location>
</feature>
<evidence type="ECO:0000256" key="3">
    <source>
        <dbReference type="ARBA" id="ARBA00022691"/>
    </source>
</evidence>
<evidence type="ECO:0000313" key="6">
    <source>
        <dbReference type="EMBL" id="MCA9380870.1"/>
    </source>
</evidence>
<keyword evidence="2 4" id="KW-0808">Transferase</keyword>
<dbReference type="InterPro" id="IPR010280">
    <property type="entry name" value="U5_MeTrfase_fam"/>
</dbReference>
<dbReference type="InterPro" id="IPR030390">
    <property type="entry name" value="MeTrfase_TrmA_AS"/>
</dbReference>
<dbReference type="Gene3D" id="2.40.50.1070">
    <property type="match status" value="1"/>
</dbReference>
<dbReference type="PROSITE" id="PS01230">
    <property type="entry name" value="TRMA_1"/>
    <property type="match status" value="1"/>
</dbReference>
<keyword evidence="1 4" id="KW-0489">Methyltransferase</keyword>
<dbReference type="Pfam" id="PF05958">
    <property type="entry name" value="tRNA_U5-meth_tr"/>
    <property type="match status" value="1"/>
</dbReference>
<dbReference type="GO" id="GO:0032259">
    <property type="term" value="P:methylation"/>
    <property type="evidence" value="ECO:0007669"/>
    <property type="project" value="UniProtKB-KW"/>
</dbReference>
<feature type="binding site" evidence="4">
    <location>
        <position position="335"/>
    </location>
    <ligand>
        <name>S-adenosyl-L-methionine</name>
        <dbReference type="ChEBI" id="CHEBI:59789"/>
    </ligand>
</feature>
<evidence type="ECO:0000256" key="5">
    <source>
        <dbReference type="PROSITE-ProRule" id="PRU10015"/>
    </source>
</evidence>
<dbReference type="GO" id="GO:0008757">
    <property type="term" value="F:S-adenosylmethionine-dependent methyltransferase activity"/>
    <property type="evidence" value="ECO:0007669"/>
    <property type="project" value="UniProtKB-ARBA"/>
</dbReference>
<reference evidence="6" key="1">
    <citation type="submission" date="2020-04" db="EMBL/GenBank/DDBJ databases">
        <authorList>
            <person name="Zhang T."/>
        </authorList>
    </citation>
    <scope>NUCLEOTIDE SEQUENCE</scope>
    <source>
        <strain evidence="6">HKST-UBA13</strain>
    </source>
</reference>
<proteinExistence type="inferred from homology"/>
<dbReference type="GO" id="GO:0009451">
    <property type="term" value="P:RNA modification"/>
    <property type="evidence" value="ECO:0007669"/>
    <property type="project" value="UniProtKB-ARBA"/>
</dbReference>
<evidence type="ECO:0000256" key="2">
    <source>
        <dbReference type="ARBA" id="ARBA00022679"/>
    </source>
</evidence>
<accession>A0A955L1L0</accession>
<dbReference type="PANTHER" id="PTHR11061">
    <property type="entry name" value="RNA M5U METHYLTRANSFERASE"/>
    <property type="match status" value="1"/>
</dbReference>
<dbReference type="PANTHER" id="PTHR11061:SF30">
    <property type="entry name" value="TRNA (URACIL(54)-C(5))-METHYLTRANSFERASE"/>
    <property type="match status" value="1"/>
</dbReference>
<protein>
    <submittedName>
        <fullName evidence="6">Class I SAM-dependent RNA methyltransferase</fullName>
    </submittedName>
</protein>
<dbReference type="SUPFAM" id="SSF53335">
    <property type="entry name" value="S-adenosyl-L-methionine-dependent methyltransferases"/>
    <property type="match status" value="1"/>
</dbReference>
<dbReference type="EMBL" id="JAGQLJ010000022">
    <property type="protein sequence ID" value="MCA9380870.1"/>
    <property type="molecule type" value="Genomic_DNA"/>
</dbReference>